<dbReference type="SMART" id="SM00325">
    <property type="entry name" value="RhoGEF"/>
    <property type="match status" value="1"/>
</dbReference>
<sequence>MLRELGEMDYEQGSRKSGSCSLHGIDEVDSKVTQELTEHIRITFSDCLVDYAAKPWVRERSADEWIEIFEGAAIFQGEDALLWGRFLACIYREPRTKKLSCLFFDKLGVVHLNSLDLSSSSRFYPAIENLIPEYRTQNVRKCLAVGLLKKFALINPSVVKKIREELPYDYDQTAAGDLANACDLVGYCTPSDLGKSLVNLGFLQARFIQSVLLDVIYHNKEELVNANNQLVYYLGEQLEQLFDPLTEYSPEQTESCYKPPDYDLSPQVSDGSLIVAICKELLQVQTNFTMSLVEFLQKFLIPLRIAVLNDQVPGLSTLKLNRLFPPTIDEVTRINCIFLDALKAATPYGSLEVIKACGITIPYFYKAYTRHEAATKNFNKDIKLFMNKFGKIIPFPNVYTQVKLDSIIRGPQEKLTKLKLIIERLHESKEWGSAEESSEAERNFSSICDVIDSFGNNEPTANAYSTRVFTPSGKILTELAKGWPPELQYRWLKRRVVGVFDVVAVNNDSRRDILVIFSDYIVFLNIINGDLYYMDGTNKPLISDILMNSLINEVQLPPRIPTLQVNSHNYIDDVVVSTFQNSMIRFDTLNKDKEPTSVIYKLASSSISPAYVADLCTKAKILEKDTAFHLFKATSGKFRVYSTAHELEAYKSETIKSNLTLCLNIEPSVDLLQEFGATVGLFATLKTNGNVKIERLDIKGKLEETTVSIENFLNLIIEELVLFYSSYFSSSESPLFPKLLKLNENLVRSIGRNFNAKIRPGPSKAVVQGLGKDPKSLFRAVHKKTKSYATISTFKSDNSDMKDIPMSVKSADNDTSRHQKGRKDPRRKNKRESFFGKLSGLFQKKRPTENKEKSKQPEVRSSNRNPYLASNVSLDNIKSYFSRDDKPKKSMYDAIAIAKQNRISSVARNSIVVLPKGISTNIIISEAKESEEQDTVKSPSDKSIKDSILGSDVIGQTTITEDTTHNTDLRPRRQSQLFSGDLYGDLIPALRGQNTDMEATSRESLVLVKSQSNLASKLESPIKAEIQSIHSAAAQYDIQKMQIERSPSFTELFGSMRLVLDDNDDNANWRRLSSEKSLNGKYRINPTERLEHEFDLLPNSVKNPSNDKMVIIQSTSVAKSDRVSKPPSIKSEFLDSTLNKEVTVANVKSATNHTQTGKSQREEQVSSALRGRATHLQIPESTAVQTKSNKRSRSPGFVVTKTSPTKIWTSEKLYSKISDVKNETTDASVVSSLRKPNRRLFELSINSREDLNEEQITSNTGQPVKHRVGSQMNQTNFSEAITTENGKSNYMLSREVIDLTHDESGRPSYIQNNQAHTSTAASDALLDELDFSAFHMSFQETSSDGIVTPGGNTLPKSLLTTNTAAKYMLPQEPIFYRLPENKVDDPYIFNLKRDQIKVSTSTSIPKAMDDALWVSPSKLDIFDLSKQPDSVYRRTKLPETNGSFLGRLARDSSAILDNPLLDRDSSYMYLSKYVGTDDIVLCMDENEDDTAAAMRNPNEKPQRLTFIP</sequence>
<gene>
    <name evidence="3" type="ordered locus">Ecym_1300</name>
</gene>
<dbReference type="InterPro" id="IPR021895">
    <property type="entry name" value="Bud3_N"/>
</dbReference>
<evidence type="ECO:0000256" key="1">
    <source>
        <dbReference type="SAM" id="MobiDB-lite"/>
    </source>
</evidence>
<feature type="compositionally biased region" description="Polar residues" evidence="1">
    <location>
        <begin position="1149"/>
        <end position="1158"/>
    </location>
</feature>
<evidence type="ECO:0000313" key="4">
    <source>
        <dbReference type="Proteomes" id="UP000006790"/>
    </source>
</evidence>
<keyword evidence="4" id="KW-1185">Reference proteome</keyword>
<dbReference type="OMA" id="VELQYKW"/>
<dbReference type="GO" id="GO:0007120">
    <property type="term" value="P:axial cellular bud site selection"/>
    <property type="evidence" value="ECO:0007669"/>
    <property type="project" value="EnsemblFungi"/>
</dbReference>
<dbReference type="GO" id="GO:0000755">
    <property type="term" value="P:cytogamy"/>
    <property type="evidence" value="ECO:0007669"/>
    <property type="project" value="EnsemblFungi"/>
</dbReference>
<feature type="compositionally biased region" description="Basic and acidic residues" evidence="1">
    <location>
        <begin position="846"/>
        <end position="858"/>
    </location>
</feature>
<dbReference type="Pfam" id="PF25351">
    <property type="entry name" value="PH_BUD3_C"/>
    <property type="match status" value="1"/>
</dbReference>
<name>G8JN74_ERECY</name>
<dbReference type="InterPro" id="IPR035899">
    <property type="entry name" value="DBL_dom_sf"/>
</dbReference>
<dbReference type="GO" id="GO:0005085">
    <property type="term" value="F:guanyl-nucleotide exchange factor activity"/>
    <property type="evidence" value="ECO:0007669"/>
    <property type="project" value="EnsemblFungi"/>
</dbReference>
<feature type="region of interest" description="Disordered" evidence="1">
    <location>
        <begin position="1"/>
        <end position="21"/>
    </location>
</feature>
<dbReference type="STRING" id="931890.G8JN74"/>
<feature type="compositionally biased region" description="Basic residues" evidence="1">
    <location>
        <begin position="818"/>
        <end position="830"/>
    </location>
</feature>
<dbReference type="Pfam" id="PF12015">
    <property type="entry name" value="Bud3_N"/>
    <property type="match status" value="1"/>
</dbReference>
<dbReference type="InterPro" id="IPR000219">
    <property type="entry name" value="DH_dom"/>
</dbReference>
<evidence type="ECO:0000313" key="3">
    <source>
        <dbReference type="EMBL" id="AET37538.1"/>
    </source>
</evidence>
<dbReference type="GeneID" id="11471390"/>
<proteinExistence type="predicted"/>
<dbReference type="RefSeq" id="XP_003644355.1">
    <property type="nucleotide sequence ID" value="XM_003644307.1"/>
</dbReference>
<dbReference type="KEGG" id="erc:Ecym_1300"/>
<dbReference type="FunCoup" id="G8JN74">
    <property type="interactions" value="160"/>
</dbReference>
<dbReference type="HOGENOM" id="CLU_001458_0_0_1"/>
<organism evidence="3 4">
    <name type="scientific">Eremothecium cymbalariae (strain CBS 270.75 / DBVPG 7215 / KCTC 17166 / NRRL Y-17582)</name>
    <name type="common">Yeast</name>
    <dbReference type="NCBI Taxonomy" id="931890"/>
    <lineage>
        <taxon>Eukaryota</taxon>
        <taxon>Fungi</taxon>
        <taxon>Dikarya</taxon>
        <taxon>Ascomycota</taxon>
        <taxon>Saccharomycotina</taxon>
        <taxon>Saccharomycetes</taxon>
        <taxon>Saccharomycetales</taxon>
        <taxon>Saccharomycetaceae</taxon>
        <taxon>Eremothecium</taxon>
    </lineage>
</organism>
<accession>G8JN74</accession>
<dbReference type="Proteomes" id="UP000006790">
    <property type="component" value="Chromosome 1"/>
</dbReference>
<feature type="region of interest" description="Disordered" evidence="1">
    <location>
        <begin position="802"/>
        <end position="867"/>
    </location>
</feature>
<dbReference type="InParanoid" id="G8JN74"/>
<protein>
    <recommendedName>
        <fullName evidence="2">DH domain-containing protein</fullName>
    </recommendedName>
</protein>
<dbReference type="SUPFAM" id="SSF48065">
    <property type="entry name" value="DBL homology domain (DH-domain)"/>
    <property type="match status" value="1"/>
</dbReference>
<dbReference type="InterPro" id="IPR057454">
    <property type="entry name" value="Bud3_C"/>
</dbReference>
<reference evidence="4" key="1">
    <citation type="journal article" date="2012" name="G3 (Bethesda)">
        <title>Pichia sorbitophila, an interspecies yeast hybrid reveals early steps of genome resolution following polyploidization.</title>
        <authorList>
            <person name="Leh Louis V."/>
            <person name="Despons L."/>
            <person name="Friedrich A."/>
            <person name="Martin T."/>
            <person name="Durrens P."/>
            <person name="Casaregola S."/>
            <person name="Neuveglise C."/>
            <person name="Fairhead C."/>
            <person name="Marck C."/>
            <person name="Cruz J.A."/>
            <person name="Straub M.L."/>
            <person name="Kugler V."/>
            <person name="Sacerdot C."/>
            <person name="Uzunov Z."/>
            <person name="Thierry A."/>
            <person name="Weiss S."/>
            <person name="Bleykasten C."/>
            <person name="De Montigny J."/>
            <person name="Jacques N."/>
            <person name="Jung P."/>
            <person name="Lemaire M."/>
            <person name="Mallet S."/>
            <person name="Morel G."/>
            <person name="Richard G.F."/>
            <person name="Sarkar A."/>
            <person name="Savel G."/>
            <person name="Schacherer J."/>
            <person name="Seret M.L."/>
            <person name="Talla E."/>
            <person name="Samson G."/>
            <person name="Jubin C."/>
            <person name="Poulain J."/>
            <person name="Vacherie B."/>
            <person name="Barbe V."/>
            <person name="Pelletier E."/>
            <person name="Sherman D.J."/>
            <person name="Westhof E."/>
            <person name="Weissenbach J."/>
            <person name="Baret P.V."/>
            <person name="Wincker P."/>
            <person name="Gaillardin C."/>
            <person name="Dujon B."/>
            <person name="Souciet J.L."/>
        </authorList>
    </citation>
    <scope>NUCLEOTIDE SEQUENCE [LARGE SCALE GENOMIC DNA]</scope>
    <source>
        <strain evidence="4">CBS 270.75 / DBVPG 7215 / KCTC 17166 / NRRL Y-17582</strain>
    </source>
</reference>
<feature type="region of interest" description="Disordered" evidence="1">
    <location>
        <begin position="1149"/>
        <end position="1198"/>
    </location>
</feature>
<dbReference type="OrthoDB" id="4066896at2759"/>
<dbReference type="PROSITE" id="PS50010">
    <property type="entry name" value="DH_2"/>
    <property type="match status" value="1"/>
</dbReference>
<dbReference type="EMBL" id="CP002497">
    <property type="protein sequence ID" value="AET37538.1"/>
    <property type="molecule type" value="Genomic_DNA"/>
</dbReference>
<feature type="domain" description="DH" evidence="2">
    <location>
        <begin position="279"/>
        <end position="457"/>
    </location>
</feature>
<dbReference type="GO" id="GO:0000142">
    <property type="term" value="C:cellular bud neck contractile ring"/>
    <property type="evidence" value="ECO:0007669"/>
    <property type="project" value="EnsemblFungi"/>
</dbReference>
<dbReference type="eggNOG" id="ENOG502QSNK">
    <property type="taxonomic scope" value="Eukaryota"/>
</dbReference>
<evidence type="ECO:0000259" key="2">
    <source>
        <dbReference type="PROSITE" id="PS50010"/>
    </source>
</evidence>